<dbReference type="STRING" id="1161919.EPIR_2598"/>
<name>V5ZAA4_9GAMM</name>
<dbReference type="AlphaFoldDB" id="V5ZAA4"/>
<feature type="domain" description="Spore coat protein U/FanG" evidence="2">
    <location>
        <begin position="182"/>
        <end position="312"/>
    </location>
</feature>
<dbReference type="PANTHER" id="PTHR37089">
    <property type="entry name" value="PROTEIN U-RELATED"/>
    <property type="match status" value="1"/>
</dbReference>
<evidence type="ECO:0000259" key="2">
    <source>
        <dbReference type="Pfam" id="PF05229"/>
    </source>
</evidence>
<dbReference type="PANTHER" id="PTHR37089:SF1">
    <property type="entry name" value="MEMBRANE PROTEIN"/>
    <property type="match status" value="1"/>
</dbReference>
<feature type="chain" id="PRO_5004743376" description="Spore coat protein U/FanG domain-containing protein" evidence="1">
    <location>
        <begin position="25"/>
        <end position="315"/>
    </location>
</feature>
<evidence type="ECO:0000313" key="3">
    <source>
        <dbReference type="EMBL" id="CCG87961.1"/>
    </source>
</evidence>
<feature type="domain" description="Spore coat protein U/FanG" evidence="2">
    <location>
        <begin position="21"/>
        <end position="160"/>
    </location>
</feature>
<comment type="caution">
    <text evidence="3">The sequence shown here is derived from an EMBL/GenBank/DDBJ whole genome shotgun (WGS) entry which is preliminary data.</text>
</comment>
<dbReference type="OrthoDB" id="8901110at2"/>
<dbReference type="InterPro" id="IPR007893">
    <property type="entry name" value="Spore_coat_U/FanG"/>
</dbReference>
<gene>
    <name evidence="3" type="ORF">EPIR_2598</name>
</gene>
<dbReference type="EMBL" id="CAHS01000015">
    <property type="protein sequence ID" value="CCG87961.1"/>
    <property type="molecule type" value="Genomic_DNA"/>
</dbReference>
<keyword evidence="4" id="KW-1185">Reference proteome</keyword>
<sequence>MSYPRILPLLLLTFLLSLVGKSYAACTAASGSASFGSISSLALETTPQSVTVTNTFGCTGLSALFELAPDNLLNATFLTSANASGNTPRLYNAITGTYVPYSICNNTTCSSNYTLGSTINWYGNALTALLNSSTANLPITLVTSSAVNVPAGVYSDMLTLQWNYNICAGVYPLCNYTNGTPTTSIAVTLIVLNDCHIVSTPDVNFGSAGLPSQFNTVTSDVNVRCTLNANYGVTLISNNSSDGDWRQMSSSGSSGTHYLQYQVRDAQGNVITTDSQSFVGSGTPQSIPYTYVMNPNQTLQPAGTYTDTIIVTVSY</sequence>
<reference evidence="3 4" key="1">
    <citation type="journal article" date="2013" name="Syst. Appl. Microbiol.">
        <title>Phylogenetic position and virulence apparatus of the pear flower necrosis pathogen Erwinia piriflorinigrans CFBP 5888T as assessed by comparative genomics.</title>
        <authorList>
            <person name="Smits T.H."/>
            <person name="Rezzonico F."/>
            <person name="Lopez M.M."/>
            <person name="Blom J."/>
            <person name="Goesmann A."/>
            <person name="Frey J.E."/>
            <person name="Duffy B."/>
        </authorList>
    </citation>
    <scope>NUCLEOTIDE SEQUENCE [LARGE SCALE GENOMIC DNA]</scope>
    <source>
        <strain evidence="4">CFBP5888</strain>
    </source>
</reference>
<feature type="signal peptide" evidence="1">
    <location>
        <begin position="1"/>
        <end position="24"/>
    </location>
</feature>
<proteinExistence type="predicted"/>
<evidence type="ECO:0000256" key="1">
    <source>
        <dbReference type="SAM" id="SignalP"/>
    </source>
</evidence>
<dbReference type="SMART" id="SM00972">
    <property type="entry name" value="SCPU"/>
    <property type="match status" value="2"/>
</dbReference>
<dbReference type="InterPro" id="IPR053167">
    <property type="entry name" value="Spore_coat_component"/>
</dbReference>
<evidence type="ECO:0000313" key="4">
    <source>
        <dbReference type="Proteomes" id="UP000018217"/>
    </source>
</evidence>
<protein>
    <recommendedName>
        <fullName evidence="2">Spore coat protein U/FanG domain-containing protein</fullName>
    </recommendedName>
</protein>
<dbReference type="Proteomes" id="UP000018217">
    <property type="component" value="Unassembled WGS sequence"/>
</dbReference>
<organism evidence="3 4">
    <name type="scientific">Erwinia piriflorinigrans CFBP 5888</name>
    <dbReference type="NCBI Taxonomy" id="1161919"/>
    <lineage>
        <taxon>Bacteria</taxon>
        <taxon>Pseudomonadati</taxon>
        <taxon>Pseudomonadota</taxon>
        <taxon>Gammaproteobacteria</taxon>
        <taxon>Enterobacterales</taxon>
        <taxon>Erwiniaceae</taxon>
        <taxon>Erwinia</taxon>
    </lineage>
</organism>
<dbReference type="Pfam" id="PF05229">
    <property type="entry name" value="SCPU"/>
    <property type="match status" value="2"/>
</dbReference>
<keyword evidence="1" id="KW-0732">Signal</keyword>
<accession>V5ZAA4</accession>
<dbReference type="RefSeq" id="WP_023655740.1">
    <property type="nucleotide sequence ID" value="NZ_CAHS01000015.1"/>
</dbReference>